<comment type="similarity">
    <text evidence="3">Belongs to the peptidase S45 family.</text>
</comment>
<dbReference type="Gene3D" id="3.40.630.30">
    <property type="match status" value="1"/>
</dbReference>
<dbReference type="SUPFAM" id="SSF56235">
    <property type="entry name" value="N-terminal nucleophile aminohydrolases (Ntn hydrolases)"/>
    <property type="match status" value="1"/>
</dbReference>
<evidence type="ECO:0000313" key="9">
    <source>
        <dbReference type="EMBL" id="MFC5225172.1"/>
    </source>
</evidence>
<dbReference type="Gene3D" id="2.30.120.10">
    <property type="match status" value="1"/>
</dbReference>
<dbReference type="Proteomes" id="UP001596156">
    <property type="component" value="Unassembled WGS sequence"/>
</dbReference>
<name>A0ABW0D5S1_STRFI</name>
<comment type="caution">
    <text evidence="9">The sequence shown here is derived from an EMBL/GenBank/DDBJ whole genome shotgun (WGS) entry which is preliminary data.</text>
</comment>
<protein>
    <recommendedName>
        <fullName evidence="4">Lysine N-acyltransferase MbtK</fullName>
    </recommendedName>
    <alternativeName>
        <fullName evidence="7">Mycobactin synthase protein K</fullName>
    </alternativeName>
</protein>
<accession>A0ABW0D5S1</accession>
<evidence type="ECO:0000256" key="6">
    <source>
        <dbReference type="ARBA" id="ARBA00023145"/>
    </source>
</evidence>
<dbReference type="Gene3D" id="1.10.1400.10">
    <property type="match status" value="1"/>
</dbReference>
<keyword evidence="10" id="KW-1185">Reference proteome</keyword>
<evidence type="ECO:0000256" key="1">
    <source>
        <dbReference type="ARBA" id="ARBA00003818"/>
    </source>
</evidence>
<comment type="function">
    <text evidence="1">Acyltransferase required for the direct transfer of medium- to long-chain fatty acyl moieties from a carrier protein (MbtL) on to the epsilon-amino group of lysine residue in the mycobactin core.</text>
</comment>
<dbReference type="InterPro" id="IPR029055">
    <property type="entry name" value="Ntn_hydrolases_N"/>
</dbReference>
<dbReference type="Gene3D" id="3.60.20.10">
    <property type="entry name" value="Glutamine Phosphoribosylpyrophosphate, subunit 1, domain 1"/>
    <property type="match status" value="1"/>
</dbReference>
<dbReference type="InterPro" id="IPR043146">
    <property type="entry name" value="Penicillin_amidase_N_B-knob"/>
</dbReference>
<gene>
    <name evidence="9" type="ORF">ACFPN6_11255</name>
</gene>
<organism evidence="9 10">
    <name type="scientific">Streptomyces fimbriatus</name>
    <dbReference type="NCBI Taxonomy" id="68197"/>
    <lineage>
        <taxon>Bacteria</taxon>
        <taxon>Bacillati</taxon>
        <taxon>Actinomycetota</taxon>
        <taxon>Actinomycetes</taxon>
        <taxon>Kitasatosporales</taxon>
        <taxon>Streptomycetaceae</taxon>
        <taxon>Streptomyces</taxon>
    </lineage>
</organism>
<evidence type="ECO:0000313" key="10">
    <source>
        <dbReference type="Proteomes" id="UP001596156"/>
    </source>
</evidence>
<evidence type="ECO:0000259" key="8">
    <source>
        <dbReference type="SMART" id="SM01006"/>
    </source>
</evidence>
<keyword evidence="9" id="KW-0012">Acyltransferase</keyword>
<keyword evidence="9" id="KW-0808">Transferase</keyword>
<sequence length="912" mass="98556">MAGEIFRDPWGIPHLRADDANELARVQGRVTALDRAWQLEVERHRAQGTSASFLGPEALSWDRFVRRARLADTARRCWAGLERRDPETADWVRAYVAGVNEGLGTATAPEFARVGLAPGRWEPWTPLGIWLATHILFAGFPAKLWREHVATHLGADAVGLFATDGPGTSGSNGWLVAGERTVTGQAVIAGDPHRFIEDPGVYQQVRLSCPEFDVVGLAVPGVPGIAHFGHTGTVAWAITNAMADYQDLYRERLRRTGAGVEALGPDGTWHRAARHTETVEVAGEEPVEVEVVETDRGPVVIGGPEGLDDGVSRPGGPPLAVALRYPPRVTGDLGFGALLPLLRARRVADVDRAADRWAEPVNVLLAADTEGGTLHRVAGRVPVRSEANRTRLVPAWEPGHEWRGWHEPPRAGLTDGVAVMANQRGPAAPLGVEFAPPHRADRITALLAGRERWSAADMPAIHTDTHLASAAALLDRLAALDGTGLSGPAASLRDRLLRWNRRMDADSADAAAFAAVRGAVVRHLAAHPAFAAAATPPAYPEVFRPWLALVPRIGHALEHLLTAEELFGVDRPAAVRAALEEVAARPPAGTWGDTHRLVPWRALPPATPYDEPGLSGDHDCVLCTSAVPGLTDLAARGPAARYVWDLARREDSRWVVPFGASGVPGSPHHRDQQPLWLAGDLVPVVTDWDRLHREADGLSRRTEERPTRRPMSDPYASRAAVHEQVVDGFGAVRILPLDARADAPLLHRWVSEERAVFWGMNGLTEERVAEIYAHMDTLDTHHAFLVLKDGTPAALLQTYEPEADRVGECYPVEPGDIGVHLLLAPAEPGGERPGWTGGLTAAIVTYVLLGLGRERVVVDPDVANEKAVARFLKQGFTAGPEVVLPEVDLPDVYLPAKKARLAFLTREVAFGA</sequence>
<evidence type="ECO:0000256" key="5">
    <source>
        <dbReference type="ARBA" id="ARBA00022801"/>
    </source>
</evidence>
<dbReference type="SMART" id="SM01006">
    <property type="entry name" value="AlcB"/>
    <property type="match status" value="1"/>
</dbReference>
<dbReference type="RefSeq" id="WP_344643579.1">
    <property type="nucleotide sequence ID" value="NZ_BAAASS010000004.1"/>
</dbReference>
<keyword evidence="5" id="KW-0378">Hydrolase</keyword>
<dbReference type="InterPro" id="IPR023343">
    <property type="entry name" value="Penicillin_amidase_dom1"/>
</dbReference>
<reference evidence="10" key="1">
    <citation type="journal article" date="2019" name="Int. J. Syst. Evol. Microbiol.">
        <title>The Global Catalogue of Microorganisms (GCM) 10K type strain sequencing project: providing services to taxonomists for standard genome sequencing and annotation.</title>
        <authorList>
            <consortium name="The Broad Institute Genomics Platform"/>
            <consortium name="The Broad Institute Genome Sequencing Center for Infectious Disease"/>
            <person name="Wu L."/>
            <person name="Ma J."/>
        </authorList>
    </citation>
    <scope>NUCLEOTIDE SEQUENCE [LARGE SCALE GENOMIC DNA]</scope>
    <source>
        <strain evidence="10">CCM 8479</strain>
    </source>
</reference>
<dbReference type="InterPro" id="IPR043147">
    <property type="entry name" value="Penicillin_amidase_A-knob"/>
</dbReference>
<evidence type="ECO:0000256" key="4">
    <source>
        <dbReference type="ARBA" id="ARBA00020586"/>
    </source>
</evidence>
<comment type="pathway">
    <text evidence="2">Siderophore biosynthesis; mycobactin biosynthesis.</text>
</comment>
<feature type="domain" description="Acyltransferase MbtK/IucB-like conserved" evidence="8">
    <location>
        <begin position="735"/>
        <end position="783"/>
    </location>
</feature>
<dbReference type="EMBL" id="JBHSKL010000011">
    <property type="protein sequence ID" value="MFC5225172.1"/>
    <property type="molecule type" value="Genomic_DNA"/>
</dbReference>
<evidence type="ECO:0000256" key="3">
    <source>
        <dbReference type="ARBA" id="ARBA00006586"/>
    </source>
</evidence>
<dbReference type="InterPro" id="IPR016181">
    <property type="entry name" value="Acyl_CoA_acyltransferase"/>
</dbReference>
<evidence type="ECO:0000256" key="2">
    <source>
        <dbReference type="ARBA" id="ARBA00005102"/>
    </source>
</evidence>
<proteinExistence type="inferred from homology"/>
<evidence type="ECO:0000256" key="7">
    <source>
        <dbReference type="ARBA" id="ARBA00031122"/>
    </source>
</evidence>
<dbReference type="InterPro" id="IPR002692">
    <property type="entry name" value="S45"/>
</dbReference>
<dbReference type="GO" id="GO:0016746">
    <property type="term" value="F:acyltransferase activity"/>
    <property type="evidence" value="ECO:0007669"/>
    <property type="project" value="UniProtKB-KW"/>
</dbReference>
<dbReference type="Pfam" id="PF01804">
    <property type="entry name" value="Penicil_amidase"/>
    <property type="match status" value="1"/>
</dbReference>
<dbReference type="Gene3D" id="1.10.439.10">
    <property type="entry name" value="Penicillin Amidohydrolase, domain 1"/>
    <property type="match status" value="1"/>
</dbReference>
<keyword evidence="6" id="KW-0865">Zymogen</keyword>
<dbReference type="Pfam" id="PF13523">
    <property type="entry name" value="Acetyltransf_8"/>
    <property type="match status" value="1"/>
</dbReference>
<dbReference type="SUPFAM" id="SSF55729">
    <property type="entry name" value="Acyl-CoA N-acyltransferases (Nat)"/>
    <property type="match status" value="1"/>
</dbReference>
<dbReference type="InterPro" id="IPR019432">
    <property type="entry name" value="Acyltransferase_MbtK/IucB-like"/>
</dbReference>
<dbReference type="PANTHER" id="PTHR34218:SF4">
    <property type="entry name" value="ACYL-HOMOSERINE LACTONE ACYLASE QUIP"/>
    <property type="match status" value="1"/>
</dbReference>
<dbReference type="PANTHER" id="PTHR34218">
    <property type="entry name" value="PEPTIDASE S45 PENICILLIN AMIDASE"/>
    <property type="match status" value="1"/>
</dbReference>